<keyword evidence="2" id="KW-1185">Reference proteome</keyword>
<evidence type="ECO:0000313" key="1">
    <source>
        <dbReference type="EMBL" id="MDK2563273.1"/>
    </source>
</evidence>
<reference evidence="1 2" key="1">
    <citation type="submission" date="2023-05" db="EMBL/GenBank/DDBJ databases">
        <title>Rombocin, a short stable natural nisin variant, displays selective antimicrobial activity against Listeria monocytogenes and employs dual mode of action to kill target bacterial strains.</title>
        <authorList>
            <person name="Wambui J."/>
            <person name="Stephan R."/>
            <person name="Kuipers O.P."/>
        </authorList>
    </citation>
    <scope>NUCLEOTIDE SEQUENCE [LARGE SCALE GENOMIC DNA]</scope>
    <source>
        <strain evidence="1 2">RC002</strain>
    </source>
</reference>
<protein>
    <submittedName>
        <fullName evidence="1">Uncharacterized protein</fullName>
    </submittedName>
</protein>
<name>A0ABT7EB50_9FIRM</name>
<proteinExistence type="predicted"/>
<dbReference type="EMBL" id="JASKYM010000002">
    <property type="protein sequence ID" value="MDK2563273.1"/>
    <property type="molecule type" value="Genomic_DNA"/>
</dbReference>
<gene>
    <name evidence="1" type="ORF">QOZ84_06910</name>
</gene>
<dbReference type="RefSeq" id="WP_284132222.1">
    <property type="nucleotide sequence ID" value="NZ_JASKYM010000002.1"/>
</dbReference>
<organism evidence="1 2">
    <name type="scientific">Romboutsia sedimentorum</name>
    <dbReference type="NCBI Taxonomy" id="1368474"/>
    <lineage>
        <taxon>Bacteria</taxon>
        <taxon>Bacillati</taxon>
        <taxon>Bacillota</taxon>
        <taxon>Clostridia</taxon>
        <taxon>Peptostreptococcales</taxon>
        <taxon>Peptostreptococcaceae</taxon>
        <taxon>Romboutsia</taxon>
    </lineage>
</organism>
<accession>A0ABT7EB50</accession>
<dbReference type="Proteomes" id="UP001301012">
    <property type="component" value="Unassembled WGS sequence"/>
</dbReference>
<comment type="caution">
    <text evidence="1">The sequence shown here is derived from an EMBL/GenBank/DDBJ whole genome shotgun (WGS) entry which is preliminary data.</text>
</comment>
<evidence type="ECO:0000313" key="2">
    <source>
        <dbReference type="Proteomes" id="UP001301012"/>
    </source>
</evidence>
<sequence length="55" mass="6471">MIERVTLVEGKKVKRVVEVFEDERHVEALKSRATLIMLKNRLEEIMKDKDKAEST</sequence>